<organism evidence="1">
    <name type="scientific">Arundo donax</name>
    <name type="common">Giant reed</name>
    <name type="synonym">Donax arundinaceus</name>
    <dbReference type="NCBI Taxonomy" id="35708"/>
    <lineage>
        <taxon>Eukaryota</taxon>
        <taxon>Viridiplantae</taxon>
        <taxon>Streptophyta</taxon>
        <taxon>Embryophyta</taxon>
        <taxon>Tracheophyta</taxon>
        <taxon>Spermatophyta</taxon>
        <taxon>Magnoliopsida</taxon>
        <taxon>Liliopsida</taxon>
        <taxon>Poales</taxon>
        <taxon>Poaceae</taxon>
        <taxon>PACMAD clade</taxon>
        <taxon>Arundinoideae</taxon>
        <taxon>Arundineae</taxon>
        <taxon>Arundo</taxon>
    </lineage>
</organism>
<evidence type="ECO:0000313" key="1">
    <source>
        <dbReference type="EMBL" id="JAE25499.1"/>
    </source>
</evidence>
<proteinExistence type="predicted"/>
<protein>
    <submittedName>
        <fullName evidence="1">Uncharacterized protein</fullName>
    </submittedName>
</protein>
<name>A0A0A9GQ04_ARUDO</name>
<reference evidence="1" key="1">
    <citation type="submission" date="2014-09" db="EMBL/GenBank/DDBJ databases">
        <authorList>
            <person name="Magalhaes I.L.F."/>
            <person name="Oliveira U."/>
            <person name="Santos F.R."/>
            <person name="Vidigal T.H.D.A."/>
            <person name="Brescovit A.D."/>
            <person name="Santos A.J."/>
        </authorList>
    </citation>
    <scope>NUCLEOTIDE SEQUENCE</scope>
    <source>
        <tissue evidence="1">Shoot tissue taken approximately 20 cm above the soil surface</tissue>
    </source>
</reference>
<accession>A0A0A9GQ04</accession>
<sequence>MRRDGTTHPVRPSIERRTLSHVLYYSTESSSCHHVYVCIYQSRARVPAYVCV</sequence>
<dbReference type="AlphaFoldDB" id="A0A0A9GQ04"/>
<dbReference type="EMBL" id="GBRH01172397">
    <property type="protein sequence ID" value="JAE25499.1"/>
    <property type="molecule type" value="Transcribed_RNA"/>
</dbReference>
<reference evidence="1" key="2">
    <citation type="journal article" date="2015" name="Data Brief">
        <title>Shoot transcriptome of the giant reed, Arundo donax.</title>
        <authorList>
            <person name="Barrero R.A."/>
            <person name="Guerrero F.D."/>
            <person name="Moolhuijzen P."/>
            <person name="Goolsby J.A."/>
            <person name="Tidwell J."/>
            <person name="Bellgard S.E."/>
            <person name="Bellgard M.I."/>
        </authorList>
    </citation>
    <scope>NUCLEOTIDE SEQUENCE</scope>
    <source>
        <tissue evidence="1">Shoot tissue taken approximately 20 cm above the soil surface</tissue>
    </source>
</reference>